<evidence type="ECO:0000256" key="2">
    <source>
        <dbReference type="ARBA" id="ARBA00005402"/>
    </source>
</evidence>
<dbReference type="InterPro" id="IPR001171">
    <property type="entry name" value="ERG24_DHCR-like"/>
</dbReference>
<evidence type="ECO:0000256" key="12">
    <source>
        <dbReference type="ARBA" id="ARBA00023136"/>
    </source>
</evidence>
<feature type="transmembrane region" description="Helical" evidence="20">
    <location>
        <begin position="83"/>
        <end position="100"/>
    </location>
</feature>
<keyword evidence="14" id="KW-0753">Steroid metabolism</keyword>
<evidence type="ECO:0000313" key="22">
    <source>
        <dbReference type="Proteomes" id="UP000217199"/>
    </source>
</evidence>
<dbReference type="GO" id="GO:0005789">
    <property type="term" value="C:endoplasmic reticulum membrane"/>
    <property type="evidence" value="ECO:0007669"/>
    <property type="project" value="TreeGrafter"/>
</dbReference>
<dbReference type="Proteomes" id="UP000217199">
    <property type="component" value="Unassembled WGS sequence"/>
</dbReference>
<keyword evidence="22" id="KW-1185">Reference proteome</keyword>
<accession>A0A286U7Q3</accession>
<comment type="pathway">
    <text evidence="16">Steroid biosynthesis; zymosterol biosynthesis; zymosterol from lanosterol: step 2/6.</text>
</comment>
<feature type="transmembrane region" description="Helical" evidence="20">
    <location>
        <begin position="309"/>
        <end position="328"/>
    </location>
</feature>
<dbReference type="EC" id="1.3.1.70" evidence="3"/>
<dbReference type="PANTHER" id="PTHR21257">
    <property type="entry name" value="DELTA(14)-STEROL REDUCTASE"/>
    <property type="match status" value="1"/>
</dbReference>
<organism evidence="21 22">
    <name type="scientific">Pyrrhoderma noxium</name>
    <dbReference type="NCBI Taxonomy" id="2282107"/>
    <lineage>
        <taxon>Eukaryota</taxon>
        <taxon>Fungi</taxon>
        <taxon>Dikarya</taxon>
        <taxon>Basidiomycota</taxon>
        <taxon>Agaricomycotina</taxon>
        <taxon>Agaricomycetes</taxon>
        <taxon>Hymenochaetales</taxon>
        <taxon>Hymenochaetaceae</taxon>
        <taxon>Pyrrhoderma</taxon>
    </lineage>
</organism>
<name>A0A286U7Q3_9AGAM</name>
<feature type="transmembrane region" description="Helical" evidence="20">
    <location>
        <begin position="239"/>
        <end position="259"/>
    </location>
</feature>
<keyword evidence="4" id="KW-0444">Lipid biosynthesis</keyword>
<feature type="transmembrane region" description="Helical" evidence="20">
    <location>
        <begin position="152"/>
        <end position="172"/>
    </location>
</feature>
<comment type="subcellular location">
    <subcellularLocation>
        <location evidence="1">Membrane</location>
        <topology evidence="1">Multi-pass membrane protein</topology>
    </subcellularLocation>
</comment>
<keyword evidence="8 20" id="KW-1133">Transmembrane helix</keyword>
<evidence type="ECO:0000256" key="4">
    <source>
        <dbReference type="ARBA" id="ARBA00022516"/>
    </source>
</evidence>
<dbReference type="OrthoDB" id="10262235at2759"/>
<keyword evidence="11" id="KW-0443">Lipid metabolism</keyword>
<evidence type="ECO:0000256" key="13">
    <source>
        <dbReference type="ARBA" id="ARBA00023166"/>
    </source>
</evidence>
<dbReference type="Gene3D" id="1.20.120.1630">
    <property type="match status" value="1"/>
</dbReference>
<keyword evidence="6" id="KW-0521">NADP</keyword>
<evidence type="ECO:0000256" key="14">
    <source>
        <dbReference type="ARBA" id="ARBA00023221"/>
    </source>
</evidence>
<evidence type="ECO:0000256" key="18">
    <source>
        <dbReference type="ARBA" id="ARBA00077841"/>
    </source>
</evidence>
<evidence type="ECO:0000313" key="21">
    <source>
        <dbReference type="EMBL" id="PAV15595.1"/>
    </source>
</evidence>
<evidence type="ECO:0000256" key="15">
    <source>
        <dbReference type="ARBA" id="ARBA00052254"/>
    </source>
</evidence>
<reference evidence="21 22" key="1">
    <citation type="journal article" date="2017" name="Mol. Ecol.">
        <title>Comparative and population genomic landscape of Phellinus noxius: A hypervariable fungus causing root rot in trees.</title>
        <authorList>
            <person name="Chung C.L."/>
            <person name="Lee T.J."/>
            <person name="Akiba M."/>
            <person name="Lee H.H."/>
            <person name="Kuo T.H."/>
            <person name="Liu D."/>
            <person name="Ke H.M."/>
            <person name="Yokoi T."/>
            <person name="Roa M.B."/>
            <person name="Lu M.J."/>
            <person name="Chang Y.Y."/>
            <person name="Ann P.J."/>
            <person name="Tsai J.N."/>
            <person name="Chen C.Y."/>
            <person name="Tzean S.S."/>
            <person name="Ota Y."/>
            <person name="Hattori T."/>
            <person name="Sahashi N."/>
            <person name="Liou R.F."/>
            <person name="Kikuchi T."/>
            <person name="Tsai I.J."/>
        </authorList>
    </citation>
    <scope>NUCLEOTIDE SEQUENCE [LARGE SCALE GENOMIC DNA]</scope>
    <source>
        <strain evidence="21 22">FFPRI411160</strain>
    </source>
</reference>
<dbReference type="FunFam" id="1.20.120.1630:FF:000009">
    <property type="entry name" value="C-14 sterol reductase"/>
    <property type="match status" value="1"/>
</dbReference>
<evidence type="ECO:0000256" key="20">
    <source>
        <dbReference type="SAM" id="Phobius"/>
    </source>
</evidence>
<keyword evidence="10" id="KW-0756">Sterol biosynthesis</keyword>
<feature type="transmembrane region" description="Helical" evidence="20">
    <location>
        <begin position="21"/>
        <end position="46"/>
    </location>
</feature>
<dbReference type="PANTHER" id="PTHR21257:SF52">
    <property type="entry name" value="DELTA(14)-STEROL REDUCTASE TM7SF2"/>
    <property type="match status" value="1"/>
</dbReference>
<keyword evidence="12 20" id="KW-0472">Membrane</keyword>
<evidence type="ECO:0000256" key="1">
    <source>
        <dbReference type="ARBA" id="ARBA00004141"/>
    </source>
</evidence>
<keyword evidence="5 20" id="KW-0812">Transmembrane</keyword>
<keyword evidence="9" id="KW-0560">Oxidoreductase</keyword>
<evidence type="ECO:0000256" key="3">
    <source>
        <dbReference type="ARBA" id="ARBA00012413"/>
    </source>
</evidence>
<evidence type="ECO:0000256" key="16">
    <source>
        <dbReference type="ARBA" id="ARBA00060638"/>
    </source>
</evidence>
<dbReference type="STRING" id="2282107.A0A286U7Q3"/>
<comment type="caution">
    <text evidence="21">The sequence shown here is derived from an EMBL/GenBank/DDBJ whole genome shotgun (WGS) entry which is preliminary data.</text>
</comment>
<dbReference type="GO" id="GO:0050613">
    <property type="term" value="F:Delta14-sterol reductase activity"/>
    <property type="evidence" value="ECO:0007669"/>
    <property type="project" value="UniProtKB-EC"/>
</dbReference>
<feature type="transmembrane region" description="Helical" evidence="20">
    <location>
        <begin position="120"/>
        <end position="140"/>
    </location>
</feature>
<evidence type="ECO:0000256" key="11">
    <source>
        <dbReference type="ARBA" id="ARBA00023098"/>
    </source>
</evidence>
<evidence type="ECO:0000256" key="10">
    <source>
        <dbReference type="ARBA" id="ARBA00023011"/>
    </source>
</evidence>
<protein>
    <recommendedName>
        <fullName evidence="17">Delta(14)-sterol reductase ERG24</fullName>
        <ecNumber evidence="3">1.3.1.70</ecNumber>
    </recommendedName>
    <alternativeName>
        <fullName evidence="19">C-14 sterol reductase ERG24</fullName>
    </alternativeName>
    <alternativeName>
        <fullName evidence="18">Sterol C14-reductase ERG24</fullName>
    </alternativeName>
</protein>
<proteinExistence type="inferred from homology"/>
<evidence type="ECO:0000256" key="19">
    <source>
        <dbReference type="ARBA" id="ARBA00083315"/>
    </source>
</evidence>
<evidence type="ECO:0000256" key="5">
    <source>
        <dbReference type="ARBA" id="ARBA00022692"/>
    </source>
</evidence>
<evidence type="ECO:0000256" key="17">
    <source>
        <dbReference type="ARBA" id="ARBA00074394"/>
    </source>
</evidence>
<keyword evidence="13" id="KW-1207">Sterol metabolism</keyword>
<dbReference type="EMBL" id="NBII01000009">
    <property type="protein sequence ID" value="PAV15595.1"/>
    <property type="molecule type" value="Genomic_DNA"/>
</dbReference>
<evidence type="ECO:0000256" key="9">
    <source>
        <dbReference type="ARBA" id="ARBA00023002"/>
    </source>
</evidence>
<dbReference type="FunCoup" id="A0A286U7Q3">
    <property type="interactions" value="138"/>
</dbReference>
<dbReference type="InterPro" id="IPR018083">
    <property type="entry name" value="Sterol_reductase_CS"/>
</dbReference>
<evidence type="ECO:0000256" key="6">
    <source>
        <dbReference type="ARBA" id="ARBA00022857"/>
    </source>
</evidence>
<evidence type="ECO:0000256" key="7">
    <source>
        <dbReference type="ARBA" id="ARBA00022955"/>
    </source>
</evidence>
<dbReference type="Pfam" id="PF01222">
    <property type="entry name" value="ERG4_ERG24"/>
    <property type="match status" value="1"/>
</dbReference>
<comment type="catalytic activity">
    <reaction evidence="15">
        <text>4,4-dimethyl-5alpha-cholesta-8,24-dien-3beta-ol + NADP(+) = 4,4-dimethyl-5alpha-cholesta-8,14,24-trien-3beta-ol + NADPH + H(+)</text>
        <dbReference type="Rhea" id="RHEA:18561"/>
        <dbReference type="ChEBI" id="CHEBI:15378"/>
        <dbReference type="ChEBI" id="CHEBI:17813"/>
        <dbReference type="ChEBI" id="CHEBI:18364"/>
        <dbReference type="ChEBI" id="CHEBI:57783"/>
        <dbReference type="ChEBI" id="CHEBI:58349"/>
        <dbReference type="EC" id="1.3.1.70"/>
    </reaction>
    <physiologicalReaction direction="right-to-left" evidence="15">
        <dbReference type="Rhea" id="RHEA:18563"/>
    </physiologicalReaction>
</comment>
<feature type="transmembrane region" description="Helical" evidence="20">
    <location>
        <begin position="279"/>
        <end position="297"/>
    </location>
</feature>
<dbReference type="PROSITE" id="PS01018">
    <property type="entry name" value="STEROL_REDUCT_2"/>
    <property type="match status" value="1"/>
</dbReference>
<sequence>MASTALSKKDEATLNPRTTSYEFLGPPGALIVTLGVPFITYALFFACNESSGGCPPPTSDILHNLSSLSDLDWWKTLWDTEAAIIYLLWYTFCVLAWAILPGDWIEGVTLRTGEKKKYKINAFSTFLFTLGILIGYIYRSGPAGFTFVYEKWVGLATASIIMSIFQGLYCYVSSFRGNKLLALGGNSGNFIYDFFIGRELNPSIGSFDIKSFNELRPGLILWMLIDISMVCEQAVRRGGFNNVTDSMWLVLAFQGFYVADGLYNEPAIFTTMDITTDGFGFMLAVGDLAWVPFVYSLQARYLVFRQVELGPYWSAAIVAFNLLGYYIFRAANGEKNDFRNGKNPKNLQYFQTERGTKLLTSGWWGRSRHPNYLGDLIMALAWSLPTGFETPIPYFYIAYFTVLLMHRQLRDDENCEKKYGKDWEKYKKLVPYRIIPYVY</sequence>
<dbReference type="AlphaFoldDB" id="A0A286U7Q3"/>
<gene>
    <name evidence="21" type="ORF">PNOK_0845300</name>
</gene>
<evidence type="ECO:0000256" key="8">
    <source>
        <dbReference type="ARBA" id="ARBA00022989"/>
    </source>
</evidence>
<dbReference type="InParanoid" id="A0A286U7Q3"/>
<comment type="similarity">
    <text evidence="2">Belongs to the ERG4/ERG24 family.</text>
</comment>
<dbReference type="GO" id="GO:0006696">
    <property type="term" value="P:ergosterol biosynthetic process"/>
    <property type="evidence" value="ECO:0007669"/>
    <property type="project" value="TreeGrafter"/>
</dbReference>
<keyword evidence="7" id="KW-0752">Steroid biosynthesis</keyword>